<evidence type="ECO:0000313" key="3">
    <source>
        <dbReference type="Proteomes" id="UP000293162"/>
    </source>
</evidence>
<dbReference type="InterPro" id="IPR038765">
    <property type="entry name" value="Papain-like_cys_pep_sf"/>
</dbReference>
<dbReference type="PANTHER" id="PTHR46333:SF2">
    <property type="entry name" value="CYTOKINESIS PROTEIN 3"/>
    <property type="match status" value="1"/>
</dbReference>
<dbReference type="EMBL" id="SEWF01000007">
    <property type="protein sequence ID" value="RYU96501.1"/>
    <property type="molecule type" value="Genomic_DNA"/>
</dbReference>
<dbReference type="Proteomes" id="UP000293162">
    <property type="component" value="Unassembled WGS sequence"/>
</dbReference>
<proteinExistence type="predicted"/>
<keyword evidence="3" id="KW-1185">Reference proteome</keyword>
<name>A0A4Q5M2J3_9BACT</name>
<evidence type="ECO:0000259" key="1">
    <source>
        <dbReference type="Pfam" id="PF01841"/>
    </source>
</evidence>
<organism evidence="2 3">
    <name type="scientific">Emticicia agri</name>
    <dbReference type="NCBI Taxonomy" id="2492393"/>
    <lineage>
        <taxon>Bacteria</taxon>
        <taxon>Pseudomonadati</taxon>
        <taxon>Bacteroidota</taxon>
        <taxon>Cytophagia</taxon>
        <taxon>Cytophagales</taxon>
        <taxon>Leadbetterellaceae</taxon>
        <taxon>Emticicia</taxon>
    </lineage>
</organism>
<dbReference type="Gene3D" id="3.10.620.30">
    <property type="match status" value="1"/>
</dbReference>
<gene>
    <name evidence="2" type="ORF">EWM59_06720</name>
</gene>
<feature type="domain" description="Transglutaminase-like" evidence="1">
    <location>
        <begin position="5"/>
        <end position="69"/>
    </location>
</feature>
<accession>A0A4Q5M2J3</accession>
<dbReference type="InterPro" id="IPR002931">
    <property type="entry name" value="Transglutaminase-like"/>
</dbReference>
<dbReference type="AlphaFoldDB" id="A0A4Q5M2J3"/>
<reference evidence="2 3" key="1">
    <citation type="submission" date="2019-02" db="EMBL/GenBank/DDBJ databases">
        <title>Bacterial novel species Emticicia sp. 17J42-9 isolated from soil.</title>
        <authorList>
            <person name="Jung H.-Y."/>
        </authorList>
    </citation>
    <scope>NUCLEOTIDE SEQUENCE [LARGE SCALE GENOMIC DNA]</scope>
    <source>
        <strain evidence="2 3">17J42-9</strain>
    </source>
</reference>
<dbReference type="Pfam" id="PF01841">
    <property type="entry name" value="Transglut_core"/>
    <property type="match status" value="1"/>
</dbReference>
<dbReference type="PANTHER" id="PTHR46333">
    <property type="entry name" value="CYTOKINESIS PROTEIN 3"/>
    <property type="match status" value="1"/>
</dbReference>
<protein>
    <recommendedName>
        <fullName evidence="1">Transglutaminase-like domain-containing protein</fullName>
    </recommendedName>
</protein>
<dbReference type="OrthoDB" id="9788327at2"/>
<dbReference type="InterPro" id="IPR052557">
    <property type="entry name" value="CAP/Cytokinesis_protein"/>
</dbReference>
<dbReference type="GO" id="GO:0005737">
    <property type="term" value="C:cytoplasm"/>
    <property type="evidence" value="ECO:0007669"/>
    <property type="project" value="TreeGrafter"/>
</dbReference>
<sequence length="294" mass="34509">MLYDCAEILAKKKTIDFGYAHLFSSMCNHIGIQNAVVKGFGRIDSTQIQKPNHTWVAFKLHNKWYIADPSCDSDIYHTGYKTEQKSRYVYLMGDPKIFLTLHFPIDPLWQLRPSIISLKDWNAFTFNSNTGDIAFNYIDSLKNYDNIAIEKNFLASLNRVIQNKELAYIAHYEYCSFFSQLLDEEIAKYLNINRQLNSGNKNIEEMARKLLPRKKELFDRLLRIESYVTKFNYHGQKLSEVQYPSKFNSIIAGTISYSKEETNRINHFLVYERNSLKETIKELEPYQKKTASKK</sequence>
<evidence type="ECO:0000313" key="2">
    <source>
        <dbReference type="EMBL" id="RYU96501.1"/>
    </source>
</evidence>
<dbReference type="SUPFAM" id="SSF54001">
    <property type="entry name" value="Cysteine proteinases"/>
    <property type="match status" value="1"/>
</dbReference>
<comment type="caution">
    <text evidence="2">The sequence shown here is derived from an EMBL/GenBank/DDBJ whole genome shotgun (WGS) entry which is preliminary data.</text>
</comment>